<proteinExistence type="predicted"/>
<protein>
    <submittedName>
        <fullName evidence="1">Uncharacterized protein</fullName>
    </submittedName>
</protein>
<gene>
    <name evidence="1" type="ORF">LCGC14_3115650</name>
</gene>
<comment type="caution">
    <text evidence="1">The sequence shown here is derived from an EMBL/GenBank/DDBJ whole genome shotgun (WGS) entry which is preliminary data.</text>
</comment>
<sequence length="58" mass="6674">FMNKTQFEVKSVLLNGKPAKKFKCPDCSVWGYIDDDQYNGRISIQCSCGFHKTLNLKK</sequence>
<feature type="non-terminal residue" evidence="1">
    <location>
        <position position="1"/>
    </location>
</feature>
<reference evidence="1" key="1">
    <citation type="journal article" date="2015" name="Nature">
        <title>Complex archaea that bridge the gap between prokaryotes and eukaryotes.</title>
        <authorList>
            <person name="Spang A."/>
            <person name="Saw J.H."/>
            <person name="Jorgensen S.L."/>
            <person name="Zaremba-Niedzwiedzka K."/>
            <person name="Martijn J."/>
            <person name="Lind A.E."/>
            <person name="van Eijk R."/>
            <person name="Schleper C."/>
            <person name="Guy L."/>
            <person name="Ettema T.J."/>
        </authorList>
    </citation>
    <scope>NUCLEOTIDE SEQUENCE</scope>
</reference>
<accession>A0A0F8YB78</accession>
<organism evidence="1">
    <name type="scientific">marine sediment metagenome</name>
    <dbReference type="NCBI Taxonomy" id="412755"/>
    <lineage>
        <taxon>unclassified sequences</taxon>
        <taxon>metagenomes</taxon>
        <taxon>ecological metagenomes</taxon>
    </lineage>
</organism>
<dbReference type="EMBL" id="LAZR01067543">
    <property type="protein sequence ID" value="KKK51369.1"/>
    <property type="molecule type" value="Genomic_DNA"/>
</dbReference>
<dbReference type="AlphaFoldDB" id="A0A0F8YB78"/>
<name>A0A0F8YB78_9ZZZZ</name>
<evidence type="ECO:0000313" key="1">
    <source>
        <dbReference type="EMBL" id="KKK51369.1"/>
    </source>
</evidence>